<evidence type="ECO:0000313" key="2">
    <source>
        <dbReference type="EMBL" id="MBP0727004.1"/>
    </source>
</evidence>
<organism evidence="2 3">
    <name type="scientific">Gottfriedia endophytica</name>
    <dbReference type="NCBI Taxonomy" id="2820819"/>
    <lineage>
        <taxon>Bacteria</taxon>
        <taxon>Bacillati</taxon>
        <taxon>Bacillota</taxon>
        <taxon>Bacilli</taxon>
        <taxon>Bacillales</taxon>
        <taxon>Bacillaceae</taxon>
        <taxon>Gottfriedia</taxon>
    </lineage>
</organism>
<proteinExistence type="inferred from homology"/>
<evidence type="ECO:0000256" key="1">
    <source>
        <dbReference type="ARBA" id="ARBA00009580"/>
    </source>
</evidence>
<dbReference type="EMBL" id="JAGIYQ010000017">
    <property type="protein sequence ID" value="MBP0727004.1"/>
    <property type="molecule type" value="Genomic_DNA"/>
</dbReference>
<dbReference type="Proteomes" id="UP000682134">
    <property type="component" value="Unassembled WGS sequence"/>
</dbReference>
<dbReference type="SUPFAM" id="SSF52799">
    <property type="entry name" value="(Phosphotyrosine protein) phosphatases II"/>
    <property type="match status" value="1"/>
</dbReference>
<dbReference type="Pfam" id="PF13350">
    <property type="entry name" value="Y_phosphatase3"/>
    <property type="match status" value="1"/>
</dbReference>
<reference evidence="2" key="1">
    <citation type="submission" date="2021-04" db="EMBL/GenBank/DDBJ databases">
        <title>Genome seq and assembly of Bacillus sp.</title>
        <authorList>
            <person name="Chhetri G."/>
        </authorList>
    </citation>
    <scope>NUCLEOTIDE SEQUENCE</scope>
    <source>
        <strain evidence="2">RG28</strain>
    </source>
</reference>
<evidence type="ECO:0000313" key="3">
    <source>
        <dbReference type="Proteomes" id="UP000682134"/>
    </source>
</evidence>
<dbReference type="GO" id="GO:0004721">
    <property type="term" value="F:phosphoprotein phosphatase activity"/>
    <property type="evidence" value="ECO:0007669"/>
    <property type="project" value="InterPro"/>
</dbReference>
<protein>
    <submittedName>
        <fullName evidence="2">Tyrosine-protein phosphatase</fullName>
    </submittedName>
</protein>
<dbReference type="InterPro" id="IPR029021">
    <property type="entry name" value="Prot-tyrosine_phosphatase-like"/>
</dbReference>
<dbReference type="AlphaFoldDB" id="A0A940NRL4"/>
<dbReference type="PANTHER" id="PTHR31126:SF1">
    <property type="entry name" value="TYROSINE SPECIFIC PROTEIN PHOSPHATASES DOMAIN-CONTAINING PROTEIN"/>
    <property type="match status" value="1"/>
</dbReference>
<dbReference type="PANTHER" id="PTHR31126">
    <property type="entry name" value="TYROSINE-PROTEIN PHOSPHATASE"/>
    <property type="match status" value="1"/>
</dbReference>
<sequence length="257" mass="29950">MNNKRKITLNGVTNLRDLGGYPTIDGRKVKWGKLFRSDQLTNLSEAGQSYLQKKGLKLIIDLRTSMERRKRPNPIMKGITDVHFPIYEDMTLFDRNMLNMLINFSMNRDIHLYFTNMYKRMVTITTAQNSLRNMIDLIIKMDDPVVLWHCRAGKDRTGFVTAIILLILGVPKKIIMKDYLLTNTFRSSNNNKLIKEVNQKPNNLNNGLITFLKADESYLQAAFDEMKLRYGSPDNFIEKVLGFSKEKRNLFKKKFLV</sequence>
<accession>A0A940NRL4</accession>
<gene>
    <name evidence="2" type="ORF">J5Y03_17740</name>
</gene>
<comment type="similarity">
    <text evidence="1">Belongs to the protein-tyrosine phosphatase family.</text>
</comment>
<comment type="caution">
    <text evidence="2">The sequence shown here is derived from an EMBL/GenBank/DDBJ whole genome shotgun (WGS) entry which is preliminary data.</text>
</comment>
<keyword evidence="3" id="KW-1185">Reference proteome</keyword>
<dbReference type="RefSeq" id="WP_209407342.1">
    <property type="nucleotide sequence ID" value="NZ_JAGIYQ010000017.1"/>
</dbReference>
<name>A0A940NRL4_9BACI</name>
<dbReference type="Gene3D" id="3.90.190.10">
    <property type="entry name" value="Protein tyrosine phosphatase superfamily"/>
    <property type="match status" value="1"/>
</dbReference>
<dbReference type="InterPro" id="IPR026893">
    <property type="entry name" value="Tyr/Ser_Pase_IphP-type"/>
</dbReference>